<dbReference type="Pfam" id="PF04195">
    <property type="entry name" value="Transposase_28"/>
    <property type="match status" value="1"/>
</dbReference>
<feature type="region of interest" description="Disordered" evidence="1">
    <location>
        <begin position="263"/>
        <end position="283"/>
    </location>
</feature>
<organism evidence="3 4">
    <name type="scientific">Lolium multiflorum</name>
    <name type="common">Italian ryegrass</name>
    <name type="synonym">Lolium perenne subsp. multiflorum</name>
    <dbReference type="NCBI Taxonomy" id="4521"/>
    <lineage>
        <taxon>Eukaryota</taxon>
        <taxon>Viridiplantae</taxon>
        <taxon>Streptophyta</taxon>
        <taxon>Embryophyta</taxon>
        <taxon>Tracheophyta</taxon>
        <taxon>Spermatophyta</taxon>
        <taxon>Magnoliopsida</taxon>
        <taxon>Liliopsida</taxon>
        <taxon>Poales</taxon>
        <taxon>Poaceae</taxon>
        <taxon>BOP clade</taxon>
        <taxon>Pooideae</taxon>
        <taxon>Poodae</taxon>
        <taxon>Poeae</taxon>
        <taxon>Poeae Chloroplast Group 2 (Poeae type)</taxon>
        <taxon>Loliodinae</taxon>
        <taxon>Loliinae</taxon>
        <taxon>Lolium</taxon>
    </lineage>
</organism>
<dbReference type="EMBL" id="JAUUTY010000004">
    <property type="protein sequence ID" value="KAK1641945.1"/>
    <property type="molecule type" value="Genomic_DNA"/>
</dbReference>
<comment type="caution">
    <text evidence="3">The sequence shown here is derived from an EMBL/GenBank/DDBJ whole genome shotgun (WGS) entry which is preliminary data.</text>
</comment>
<dbReference type="PANTHER" id="PTHR33026:SF6">
    <property type="entry name" value="AMINOTRANSFERASE-LIKE PLANT MOBILE DOMAIN-CONTAINING PROTEIN"/>
    <property type="match status" value="1"/>
</dbReference>
<protein>
    <recommendedName>
        <fullName evidence="2">Transposase (putative) gypsy type domain-containing protein</fullName>
    </recommendedName>
</protein>
<accession>A0AAD8W4R3</accession>
<evidence type="ECO:0000259" key="2">
    <source>
        <dbReference type="Pfam" id="PF04195"/>
    </source>
</evidence>
<dbReference type="Proteomes" id="UP001231189">
    <property type="component" value="Unassembled WGS sequence"/>
</dbReference>
<feature type="domain" description="Transposase (putative) gypsy type" evidence="2">
    <location>
        <begin position="99"/>
        <end position="151"/>
    </location>
</feature>
<keyword evidence="4" id="KW-1185">Reference proteome</keyword>
<name>A0AAD8W4R3_LOLMU</name>
<dbReference type="PANTHER" id="PTHR33026">
    <property type="entry name" value="OS06G0360600 PROTEIN"/>
    <property type="match status" value="1"/>
</dbReference>
<gene>
    <name evidence="3" type="ORF">QYE76_059750</name>
</gene>
<evidence type="ECO:0000313" key="3">
    <source>
        <dbReference type="EMBL" id="KAK1641945.1"/>
    </source>
</evidence>
<proteinExistence type="predicted"/>
<sequence length="283" mass="30249">MDGAFHPDYNALTPDTIGTWEAIDIDNVFSPLPILGEEPQALMSMISDLGDMGAEKWLPSSIMAKHINELMTDGLILADHVLHAYPGSRQSELGYEETVILLDHLFCGVGFPLSKFSPDVLEYFKIQLIDLAPNSVTFMSIFAHLCRLSPTVEPATALAGVHIRAGLLTISGERVVTALVDRVLSTDFINDNTGCFANGGKFPRNGSIIEFGSLRVYYGTVPSQCLSPVLVAPDPPRSAVRSGHAGSVEVLVVGAAGASKEAAVEAAGQTRSTRTAKPPTERD</sequence>
<reference evidence="3" key="1">
    <citation type="submission" date="2023-07" db="EMBL/GenBank/DDBJ databases">
        <title>A chromosome-level genome assembly of Lolium multiflorum.</title>
        <authorList>
            <person name="Chen Y."/>
            <person name="Copetti D."/>
            <person name="Kolliker R."/>
            <person name="Studer B."/>
        </authorList>
    </citation>
    <scope>NUCLEOTIDE SEQUENCE</scope>
    <source>
        <strain evidence="3">02402/16</strain>
        <tissue evidence="3">Leaf</tissue>
    </source>
</reference>
<dbReference type="AlphaFoldDB" id="A0AAD8W4R3"/>
<dbReference type="InterPro" id="IPR007321">
    <property type="entry name" value="Transposase_28"/>
</dbReference>
<evidence type="ECO:0000313" key="4">
    <source>
        <dbReference type="Proteomes" id="UP001231189"/>
    </source>
</evidence>
<evidence type="ECO:0000256" key="1">
    <source>
        <dbReference type="SAM" id="MobiDB-lite"/>
    </source>
</evidence>